<sequence>MTRRTTAILLVTLATLGAAGTAAVILGRERQPEPAADGPAATTTVRRQTLAEQIKINGSLGYGDPVPMRSSATGTVTWLPKESATIKRGGTLVRVDNRPVVLLNGVLPLYRPLAPGTEGPDVRQFERNLRALGYDGFTVDDEYTASTALAVRRWQERLDLPRTGTVTTSWAIVAPGSIRIAELKVRIGDPGTGTVLTYTGTAAVVTVKAPAADAAWAAPGVKVSVALPGGKRAPGKVTHVGAKATGAEGEDPTVPVTISLTGRPDAGGPRESPVEVTYTGRQRNDVLTVPVPALLALADGGYGLQVVENGTSRYVAVQVGMFAEGRAEVSGAGLAEGMTVGMPA</sequence>
<accession>A0A7W7HGB9</accession>
<keyword evidence="2" id="KW-0175">Coiled coil</keyword>
<name>A0A7W7HGB9_9ACTN</name>
<evidence type="ECO:0000313" key="5">
    <source>
        <dbReference type="EMBL" id="GIE39086.1"/>
    </source>
</evidence>
<dbReference type="PANTHER" id="PTHR32347:SF29">
    <property type="entry name" value="UPF0194 MEMBRANE PROTEIN YBHG"/>
    <property type="match status" value="1"/>
</dbReference>
<dbReference type="Gene3D" id="1.10.101.10">
    <property type="entry name" value="PGBD-like superfamily/PGBD"/>
    <property type="match status" value="1"/>
</dbReference>
<evidence type="ECO:0000313" key="8">
    <source>
        <dbReference type="Proteomes" id="UP000631312"/>
    </source>
</evidence>
<reference evidence="5 8" key="2">
    <citation type="submission" date="2021-01" db="EMBL/GenBank/DDBJ databases">
        <title>Whole genome shotgun sequence of Actinoplanes lobatus NBRC 12513.</title>
        <authorList>
            <person name="Komaki H."/>
            <person name="Tamura T."/>
        </authorList>
    </citation>
    <scope>NUCLEOTIDE SEQUENCE [LARGE SCALE GENOMIC DNA]</scope>
    <source>
        <strain evidence="5 8">NBRC 12513</strain>
    </source>
</reference>
<gene>
    <name evidence="5" type="ORF">Alo02nite_19840</name>
    <name evidence="6" type="ORF">BJ964_004185</name>
</gene>
<dbReference type="InterPro" id="IPR002477">
    <property type="entry name" value="Peptidoglycan-bd-like"/>
</dbReference>
<dbReference type="GO" id="GO:0030313">
    <property type="term" value="C:cell envelope"/>
    <property type="evidence" value="ECO:0007669"/>
    <property type="project" value="UniProtKB-SubCell"/>
</dbReference>
<dbReference type="AlphaFoldDB" id="A0A7W7HGB9"/>
<protein>
    <submittedName>
        <fullName evidence="6">Peptidoglycan hydrolase-like protein with peptidoglycan-binding domain</fullName>
    </submittedName>
    <submittedName>
        <fullName evidence="5">Peptidoglycan-binding protein</fullName>
    </submittedName>
</protein>
<dbReference type="InterPro" id="IPR036365">
    <property type="entry name" value="PGBD-like_sf"/>
</dbReference>
<evidence type="ECO:0000256" key="1">
    <source>
        <dbReference type="ARBA" id="ARBA00004196"/>
    </source>
</evidence>
<feature type="chain" id="PRO_5038918977" evidence="3">
    <location>
        <begin position="23"/>
        <end position="344"/>
    </location>
</feature>
<dbReference type="InterPro" id="IPR036366">
    <property type="entry name" value="PGBDSf"/>
</dbReference>
<dbReference type="Proteomes" id="UP000631312">
    <property type="component" value="Unassembled WGS sequence"/>
</dbReference>
<dbReference type="GO" id="GO:0016787">
    <property type="term" value="F:hydrolase activity"/>
    <property type="evidence" value="ECO:0007669"/>
    <property type="project" value="UniProtKB-KW"/>
</dbReference>
<evidence type="ECO:0000259" key="4">
    <source>
        <dbReference type="Pfam" id="PF01471"/>
    </source>
</evidence>
<dbReference type="Pfam" id="PF01471">
    <property type="entry name" value="PG_binding_1"/>
    <property type="match status" value="1"/>
</dbReference>
<proteinExistence type="predicted"/>
<reference evidence="6 7" key="1">
    <citation type="submission" date="2020-08" db="EMBL/GenBank/DDBJ databases">
        <title>Sequencing the genomes of 1000 actinobacteria strains.</title>
        <authorList>
            <person name="Klenk H.-P."/>
        </authorList>
    </citation>
    <scope>NUCLEOTIDE SEQUENCE [LARGE SCALE GENOMIC DNA]</scope>
    <source>
        <strain evidence="6 7">DSM 43150</strain>
    </source>
</reference>
<dbReference type="Proteomes" id="UP000590511">
    <property type="component" value="Unassembled WGS sequence"/>
</dbReference>
<dbReference type="SUPFAM" id="SSF47090">
    <property type="entry name" value="PGBD-like"/>
    <property type="match status" value="1"/>
</dbReference>
<evidence type="ECO:0000313" key="7">
    <source>
        <dbReference type="Proteomes" id="UP000590511"/>
    </source>
</evidence>
<evidence type="ECO:0000256" key="2">
    <source>
        <dbReference type="ARBA" id="ARBA00023054"/>
    </source>
</evidence>
<feature type="domain" description="Peptidoglycan binding-like" evidence="4">
    <location>
        <begin position="119"/>
        <end position="168"/>
    </location>
</feature>
<organism evidence="6 7">
    <name type="scientific">Actinoplanes lobatus</name>
    <dbReference type="NCBI Taxonomy" id="113568"/>
    <lineage>
        <taxon>Bacteria</taxon>
        <taxon>Bacillati</taxon>
        <taxon>Actinomycetota</taxon>
        <taxon>Actinomycetes</taxon>
        <taxon>Micromonosporales</taxon>
        <taxon>Micromonosporaceae</taxon>
        <taxon>Actinoplanes</taxon>
    </lineage>
</organism>
<keyword evidence="3" id="KW-0732">Signal</keyword>
<dbReference type="Gene3D" id="2.40.420.20">
    <property type="match status" value="1"/>
</dbReference>
<dbReference type="InterPro" id="IPR050465">
    <property type="entry name" value="UPF0194_transport"/>
</dbReference>
<comment type="subcellular location">
    <subcellularLocation>
        <location evidence="1">Cell envelope</location>
    </subcellularLocation>
</comment>
<dbReference type="RefSeq" id="WP_188122250.1">
    <property type="nucleotide sequence ID" value="NZ_BOMP01000031.1"/>
</dbReference>
<dbReference type="EMBL" id="BOMP01000031">
    <property type="protein sequence ID" value="GIE39086.1"/>
    <property type="molecule type" value="Genomic_DNA"/>
</dbReference>
<dbReference type="EMBL" id="JACHNC010000001">
    <property type="protein sequence ID" value="MBB4750024.1"/>
    <property type="molecule type" value="Genomic_DNA"/>
</dbReference>
<dbReference type="PANTHER" id="PTHR32347">
    <property type="entry name" value="EFFLUX SYSTEM COMPONENT YKNX-RELATED"/>
    <property type="match status" value="1"/>
</dbReference>
<keyword evidence="6" id="KW-0378">Hydrolase</keyword>
<evidence type="ECO:0000256" key="3">
    <source>
        <dbReference type="SAM" id="SignalP"/>
    </source>
</evidence>
<comment type="caution">
    <text evidence="6">The sequence shown here is derived from an EMBL/GenBank/DDBJ whole genome shotgun (WGS) entry which is preliminary data.</text>
</comment>
<feature type="signal peptide" evidence="3">
    <location>
        <begin position="1"/>
        <end position="22"/>
    </location>
</feature>
<keyword evidence="8" id="KW-1185">Reference proteome</keyword>
<evidence type="ECO:0000313" key="6">
    <source>
        <dbReference type="EMBL" id="MBB4750024.1"/>
    </source>
</evidence>